<dbReference type="Gene3D" id="2.170.130.10">
    <property type="entry name" value="TonB-dependent receptor, plug domain"/>
    <property type="match status" value="1"/>
</dbReference>
<reference evidence="2" key="1">
    <citation type="submission" date="2018-05" db="EMBL/GenBank/DDBJ databases">
        <authorList>
            <person name="Lanie J.A."/>
            <person name="Ng W.-L."/>
            <person name="Kazmierczak K.M."/>
            <person name="Andrzejewski T.M."/>
            <person name="Davidsen T.M."/>
            <person name="Wayne K.J."/>
            <person name="Tettelin H."/>
            <person name="Glass J.I."/>
            <person name="Rusch D."/>
            <person name="Podicherti R."/>
            <person name="Tsui H.-C.T."/>
            <person name="Winkler M.E."/>
        </authorList>
    </citation>
    <scope>NUCLEOTIDE SEQUENCE</scope>
</reference>
<dbReference type="SUPFAM" id="SSF49464">
    <property type="entry name" value="Carboxypeptidase regulatory domain-like"/>
    <property type="match status" value="1"/>
</dbReference>
<sequence length="645" mass="70102">MRKTICLSVCILLLPMMLFAQTSGKVSGSITSSDGTPLVGANVVVVGTSLGSASGSDGIYYILDVPTGTYSVRADYIGYQSVTVTNVKVSNSLTTDIDYTLQMSAVKGAAVEIVAERALIQKSATNTTRVIDQEVINNVAQRGVENLVAMQTGVVNSGGALYVRGSRSGDMAYYVDGVYTVNPFSLSNTSVVSNAAMEDIAFQSGGFDAEFGNSNGGMVNTTTKSGTEQLIASAEFVTDLGSEATVNKNDLHSYGYKLMNINVGGPLMDNMKYFFSFENIKYEDASPSTSYFPTVSLDEINVPDTTSDGTPFGFGSVSFTEAEGLSQMVSLGLVDSLAAASAIHYQFQKNYSDTTLLMFSDYQRMYGKKPNAGLSRNTISGNITANVGQLRLKAGGTFSSKDSRGDLGESTTISQGDYPYTYSLLNSDNTPWYESKSISGYVNATQPLGALSYIKVNMSHYSYSREYGDNNHKDNIAAYGDPTASGNEYLRGWGKNPISIENFAYFSNKGVVYDEYRKSLMSYIGIKGDYVNQWNNHEIKAGLEWRKHTLRDYRLAQPMEIAEGYQKAVVANYGPNGVLGADGIYNEGETFTDLADTAGVLNGVWDEGETWEDVNDDLVSEDANYIDVTTEDWKYTTYRNAYTEN</sequence>
<organism evidence="2">
    <name type="scientific">marine metagenome</name>
    <dbReference type="NCBI Taxonomy" id="408172"/>
    <lineage>
        <taxon>unclassified sequences</taxon>
        <taxon>metagenomes</taxon>
        <taxon>ecological metagenomes</taxon>
    </lineage>
</organism>
<dbReference type="InterPro" id="IPR037066">
    <property type="entry name" value="Plug_dom_sf"/>
</dbReference>
<protein>
    <recommendedName>
        <fullName evidence="1">TonB-dependent receptor plug domain-containing protein</fullName>
    </recommendedName>
</protein>
<proteinExistence type="predicted"/>
<dbReference type="EMBL" id="UINC01006292">
    <property type="protein sequence ID" value="SVA26661.1"/>
    <property type="molecule type" value="Genomic_DNA"/>
</dbReference>
<dbReference type="InterPro" id="IPR012910">
    <property type="entry name" value="Plug_dom"/>
</dbReference>
<feature type="domain" description="TonB-dependent receptor plug" evidence="1">
    <location>
        <begin position="122"/>
        <end position="217"/>
    </location>
</feature>
<gene>
    <name evidence="2" type="ORF">METZ01_LOCUS79515</name>
</gene>
<name>A0A381UG10_9ZZZZ</name>
<dbReference type="Pfam" id="PF13620">
    <property type="entry name" value="CarboxypepD_reg"/>
    <property type="match status" value="1"/>
</dbReference>
<evidence type="ECO:0000313" key="2">
    <source>
        <dbReference type="EMBL" id="SVA26661.1"/>
    </source>
</evidence>
<accession>A0A381UG10</accession>
<dbReference type="InterPro" id="IPR008969">
    <property type="entry name" value="CarboxyPept-like_regulatory"/>
</dbReference>
<dbReference type="AlphaFoldDB" id="A0A381UG10"/>
<feature type="non-terminal residue" evidence="2">
    <location>
        <position position="645"/>
    </location>
</feature>
<dbReference type="Pfam" id="PF07715">
    <property type="entry name" value="Plug"/>
    <property type="match status" value="1"/>
</dbReference>
<evidence type="ECO:0000259" key="1">
    <source>
        <dbReference type="Pfam" id="PF07715"/>
    </source>
</evidence>
<dbReference type="Gene3D" id="2.60.40.1120">
    <property type="entry name" value="Carboxypeptidase-like, regulatory domain"/>
    <property type="match status" value="1"/>
</dbReference>
<dbReference type="SUPFAM" id="SSF56935">
    <property type="entry name" value="Porins"/>
    <property type="match status" value="1"/>
</dbReference>